<dbReference type="GO" id="GO:0002151">
    <property type="term" value="F:G-quadruplex RNA binding"/>
    <property type="evidence" value="ECO:0007669"/>
    <property type="project" value="InterPro"/>
</dbReference>
<dbReference type="GO" id="GO:0044545">
    <property type="term" value="C:NSL complex"/>
    <property type="evidence" value="ECO:0007669"/>
    <property type="project" value="TreeGrafter"/>
</dbReference>
<evidence type="ECO:0000259" key="1">
    <source>
        <dbReference type="PROSITE" id="PS50006"/>
    </source>
</evidence>
<dbReference type="InterPro" id="IPR008984">
    <property type="entry name" value="SMAD_FHA_dom_sf"/>
</dbReference>
<dbReference type="GO" id="GO:0031011">
    <property type="term" value="C:Ino80 complex"/>
    <property type="evidence" value="ECO:0007669"/>
    <property type="project" value="InterPro"/>
</dbReference>
<dbReference type="Pfam" id="PF00498">
    <property type="entry name" value="FHA"/>
    <property type="match status" value="1"/>
</dbReference>
<dbReference type="InterPro" id="IPR037912">
    <property type="entry name" value="MCRS1"/>
</dbReference>
<feature type="domain" description="FHA" evidence="1">
    <location>
        <begin position="767"/>
        <end position="823"/>
    </location>
</feature>
<keyword evidence="3" id="KW-1185">Reference proteome</keyword>
<dbReference type="InterPro" id="IPR025999">
    <property type="entry name" value="MCRS_N"/>
</dbReference>
<dbReference type="Pfam" id="PF13325">
    <property type="entry name" value="MCRS_N"/>
    <property type="match status" value="1"/>
</dbReference>
<proteinExistence type="predicted"/>
<dbReference type="OrthoDB" id="10262769at2759"/>
<dbReference type="InterPro" id="IPR000253">
    <property type="entry name" value="FHA_dom"/>
</dbReference>
<dbReference type="PROSITE" id="PS50006">
    <property type="entry name" value="FHA_DOMAIN"/>
    <property type="match status" value="1"/>
</dbReference>
<dbReference type="SUPFAM" id="SSF49879">
    <property type="entry name" value="SMAD/FHA domain"/>
    <property type="match status" value="1"/>
</dbReference>
<organism evidence="2 3">
    <name type="scientific">Pisum sativum</name>
    <name type="common">Garden pea</name>
    <name type="synonym">Lathyrus oleraceus</name>
    <dbReference type="NCBI Taxonomy" id="3888"/>
    <lineage>
        <taxon>Eukaryota</taxon>
        <taxon>Viridiplantae</taxon>
        <taxon>Streptophyta</taxon>
        <taxon>Embryophyta</taxon>
        <taxon>Tracheophyta</taxon>
        <taxon>Spermatophyta</taxon>
        <taxon>Magnoliopsida</taxon>
        <taxon>eudicotyledons</taxon>
        <taxon>Gunneridae</taxon>
        <taxon>Pentapetalae</taxon>
        <taxon>rosids</taxon>
        <taxon>fabids</taxon>
        <taxon>Fabales</taxon>
        <taxon>Fabaceae</taxon>
        <taxon>Papilionoideae</taxon>
        <taxon>50 kb inversion clade</taxon>
        <taxon>NPAAA clade</taxon>
        <taxon>Hologalegina</taxon>
        <taxon>IRL clade</taxon>
        <taxon>Fabeae</taxon>
        <taxon>Lathyrus</taxon>
    </lineage>
</organism>
<sequence>MGACATFSPWTYEDDLLLKNSVESGASLEALAKGAVQFSQKYSIGEIKERWHSIVFDADVSSEASAAMIRLKEQDIVSVKRKPVRARDSYYAMCKRMRKEAQTSMDFNFLVEPENDIYAVNGDVSLALNCVPEGSTWNQFPNHDPANYGLPENIIDADVAINGVTDQAFYTGVDDTLGENFFIGQNHMPVEDHQIIEGNQIIEDNVPLNGAAEEMGIPLEIDIEKFIRDEDVEEISLSSFQQINNDPANLCSEFDEDCLFDSSELECGDSFDDLQLSSLPDIPDIPDWRTEEHDGIPCHGSKDSTACEDGYLKELSNDLLTFTGEEELYLMDYVGKDGIGKSYYDGLSSLLVSSPIDGSSDQIPETDGAELLLTLPEEVKNPCVSHRTKVDDNAGTVETDLLAAFDAHVNDLSASCRARAEVDDNTVSKPNGVQVVHKSEFEMPTSASAKYPQFPELVNGVIFCRTNTEDPEVPSNDDVFLPFNEPPPTIFCSSEPAVTKSNKPVPSSVNDCGFRASRRGKVLMQVEQKNSIGAHVPSQTTGARGNPGPACGSKINCELSNNHSSHTLSRSAVIASRGLGGSNSLTNKTHATLHANPNEKLVNVSSVKHLSNNVTSLSHERPALGKGFMNHVQPNGSCLEQEQNVALPVEDNKLQHAEMGSTEVLRSELVVIPEKLDEEEQFIESDDDIPYYSDIEAMILDMDLEPDVQDLYENEEVSRYQHEETKRTIVRLEQGVHSCTQRAMASHGALALLYSRHSNYYIKKTEVLLGRATEGVHVDIDLGKGGGTNLISRRQAIIKMDKDGSFYIKNIGKSSMLVNNRELHTDQSQRLLSHHLVELKGMQLIFEINQSCMKQ</sequence>
<dbReference type="Gramene" id="Psat05G0046900-T1">
    <property type="protein sequence ID" value="KAI5402882.1"/>
    <property type="gene ID" value="KIW84_050469"/>
</dbReference>
<comment type="caution">
    <text evidence="2">The sequence shown here is derived from an EMBL/GenBank/DDBJ whole genome shotgun (WGS) entry which is preliminary data.</text>
</comment>
<accession>A0A9D4WJG4</accession>
<dbReference type="AlphaFoldDB" id="A0A9D4WJG4"/>
<name>A0A9D4WJG4_PEA</name>
<protein>
    <recommendedName>
        <fullName evidence="1">FHA domain-containing protein</fullName>
    </recommendedName>
</protein>
<dbReference type="SMART" id="SM00240">
    <property type="entry name" value="FHA"/>
    <property type="match status" value="1"/>
</dbReference>
<evidence type="ECO:0000313" key="2">
    <source>
        <dbReference type="EMBL" id="KAI5402882.1"/>
    </source>
</evidence>
<dbReference type="PANTHER" id="PTHR13233:SF0">
    <property type="entry name" value="MICROSPHERULE PROTEIN 1"/>
    <property type="match status" value="1"/>
</dbReference>
<dbReference type="Gene3D" id="2.60.200.20">
    <property type="match status" value="1"/>
</dbReference>
<reference evidence="2 3" key="1">
    <citation type="journal article" date="2022" name="Nat. Genet.">
        <title>Improved pea reference genome and pan-genome highlight genomic features and evolutionary characteristics.</title>
        <authorList>
            <person name="Yang T."/>
            <person name="Liu R."/>
            <person name="Luo Y."/>
            <person name="Hu S."/>
            <person name="Wang D."/>
            <person name="Wang C."/>
            <person name="Pandey M.K."/>
            <person name="Ge S."/>
            <person name="Xu Q."/>
            <person name="Li N."/>
            <person name="Li G."/>
            <person name="Huang Y."/>
            <person name="Saxena R.K."/>
            <person name="Ji Y."/>
            <person name="Li M."/>
            <person name="Yan X."/>
            <person name="He Y."/>
            <person name="Liu Y."/>
            <person name="Wang X."/>
            <person name="Xiang C."/>
            <person name="Varshney R.K."/>
            <person name="Ding H."/>
            <person name="Gao S."/>
            <person name="Zong X."/>
        </authorList>
    </citation>
    <scope>NUCLEOTIDE SEQUENCE [LARGE SCALE GENOMIC DNA]</scope>
    <source>
        <strain evidence="2 3">cv. Zhongwan 6</strain>
    </source>
</reference>
<dbReference type="EMBL" id="JAMSHJ010000005">
    <property type="protein sequence ID" value="KAI5402882.1"/>
    <property type="molecule type" value="Genomic_DNA"/>
</dbReference>
<dbReference type="Proteomes" id="UP001058974">
    <property type="component" value="Chromosome 5"/>
</dbReference>
<dbReference type="GO" id="GO:0045944">
    <property type="term" value="P:positive regulation of transcription by RNA polymerase II"/>
    <property type="evidence" value="ECO:0007669"/>
    <property type="project" value="TreeGrafter"/>
</dbReference>
<evidence type="ECO:0000313" key="3">
    <source>
        <dbReference type="Proteomes" id="UP001058974"/>
    </source>
</evidence>
<dbReference type="GO" id="GO:0071339">
    <property type="term" value="C:MLL1 complex"/>
    <property type="evidence" value="ECO:0007669"/>
    <property type="project" value="InterPro"/>
</dbReference>
<dbReference type="PANTHER" id="PTHR13233">
    <property type="entry name" value="MICROSPHERULE PROTEIN 1"/>
    <property type="match status" value="1"/>
</dbReference>
<gene>
    <name evidence="2" type="ORF">KIW84_050469</name>
</gene>